<organism evidence="2 3">
    <name type="scientific">Raphanus sativus</name>
    <name type="common">Radish</name>
    <name type="synonym">Raphanus raphanistrum var. sativus</name>
    <dbReference type="NCBI Taxonomy" id="3726"/>
    <lineage>
        <taxon>Eukaryota</taxon>
        <taxon>Viridiplantae</taxon>
        <taxon>Streptophyta</taxon>
        <taxon>Embryophyta</taxon>
        <taxon>Tracheophyta</taxon>
        <taxon>Spermatophyta</taxon>
        <taxon>Magnoliopsida</taxon>
        <taxon>eudicotyledons</taxon>
        <taxon>Gunneridae</taxon>
        <taxon>Pentapetalae</taxon>
        <taxon>rosids</taxon>
        <taxon>malvids</taxon>
        <taxon>Brassicales</taxon>
        <taxon>Brassicaceae</taxon>
        <taxon>Brassiceae</taxon>
        <taxon>Raphanus</taxon>
    </lineage>
</organism>
<dbReference type="Pfam" id="PF03004">
    <property type="entry name" value="Transposase_24"/>
    <property type="match status" value="1"/>
</dbReference>
<evidence type="ECO:0000256" key="1">
    <source>
        <dbReference type="SAM" id="MobiDB-lite"/>
    </source>
</evidence>
<evidence type="ECO:0000313" key="3">
    <source>
        <dbReference type="RefSeq" id="XP_056851956.1"/>
    </source>
</evidence>
<feature type="compositionally biased region" description="Low complexity" evidence="1">
    <location>
        <begin position="412"/>
        <end position="449"/>
    </location>
</feature>
<evidence type="ECO:0000313" key="2">
    <source>
        <dbReference type="Proteomes" id="UP000504610"/>
    </source>
</evidence>
<accession>A0A9W3CKC0</accession>
<dbReference type="InterPro" id="IPR004252">
    <property type="entry name" value="Probable_transposase_24"/>
</dbReference>
<dbReference type="Proteomes" id="UP000504610">
    <property type="component" value="Unplaced"/>
</dbReference>
<dbReference type="RefSeq" id="XP_056851956.1">
    <property type="nucleotide sequence ID" value="XM_056995976.1"/>
</dbReference>
<dbReference type="AlphaFoldDB" id="A0A9W3CKC0"/>
<keyword evidence="2" id="KW-1185">Reference proteome</keyword>
<protein>
    <submittedName>
        <fullName evidence="3">Uncharacterized protein LOC130501079</fullName>
    </submittedName>
</protein>
<feature type="region of interest" description="Disordered" evidence="1">
    <location>
        <begin position="409"/>
        <end position="460"/>
    </location>
</feature>
<feature type="compositionally biased region" description="Pro residues" evidence="1">
    <location>
        <begin position="44"/>
        <end position="57"/>
    </location>
</feature>
<gene>
    <name evidence="3" type="primary">LOC130501079</name>
</gene>
<dbReference type="PANTHER" id="PTHR33411">
    <property type="entry name" value="OS08G0392500 PROTEIN"/>
    <property type="match status" value="1"/>
</dbReference>
<dbReference type="GeneID" id="130501079"/>
<dbReference type="KEGG" id="rsz:130501079"/>
<proteinExistence type="predicted"/>
<reference evidence="3" key="1">
    <citation type="submission" date="2025-08" db="UniProtKB">
        <authorList>
            <consortium name="RefSeq"/>
        </authorList>
    </citation>
    <scope>IDENTIFICATION</scope>
    <source>
        <tissue evidence="3">Leaf</tissue>
    </source>
</reference>
<feature type="compositionally biased region" description="Low complexity" evidence="1">
    <location>
        <begin position="58"/>
        <end position="73"/>
    </location>
</feature>
<dbReference type="PANTHER" id="PTHR33411:SF34">
    <property type="entry name" value="PROTEIN, PUTATIVE-RELATED"/>
    <property type="match status" value="1"/>
</dbReference>
<name>A0A9W3CKC0_RAPSA</name>
<sequence>MACSTGTSNDPRRRPRPSGLQLPDMRQGRPRMTSSGPAAMDPSSAPPVFPGVVPPGAVPHAPTGSSSAVPAAPAPYVRRTEDALLRAPSRRNQQHLHPLRLNGALWFGVDPEVHAFIRETWQANFWGPWAIWTNVPPDKRDQWWHSFIQHYYWDDQFHDEIFLKWKKQTQVTVCGRISQKRRDNKHPAYINDTDWAVVCQKYSTPAAKKKSQSAATSRKSAPRGKTMYKHGAGPRCFVNIEHRITIEDGEPPSYTALARKIHTGKDGSFLDERTEELVLEVEQAVEEMLQEESPLGEGQTDSTAATNSKRFLLNQEYIKRGQTKKGTVYGLGSVQYKNSCPSVPIPVSLQRNLDVDMRMTGFETNISEVKEDINTFKTELNTFKTEVKDGMSASQATLNIILQTLQSQASTPASTAQPFQPQAQSQPQSQPQAPVQSQHQPQAQVQSTAHPRLLTTSNHSELDRWCQKELGI</sequence>
<feature type="region of interest" description="Disordered" evidence="1">
    <location>
        <begin position="1"/>
        <end position="73"/>
    </location>
</feature>
<dbReference type="OrthoDB" id="1100163at2759"/>